<dbReference type="PANTHER" id="PTHR38776">
    <property type="entry name" value="MLTA-INTERACTING PROTEIN-RELATED"/>
    <property type="match status" value="1"/>
</dbReference>
<comment type="subcellular location">
    <subcellularLocation>
        <location evidence="1">Cell outer membrane</location>
    </subcellularLocation>
</comment>
<keyword evidence="4" id="KW-0472">Membrane</keyword>
<evidence type="ECO:0000256" key="4">
    <source>
        <dbReference type="ARBA" id="ARBA00023136"/>
    </source>
</evidence>
<evidence type="ECO:0000256" key="5">
    <source>
        <dbReference type="ARBA" id="ARBA00023237"/>
    </source>
</evidence>
<name>A0A2A5JK42_PSEO7</name>
<keyword evidence="3 6" id="KW-0732">Signal</keyword>
<comment type="similarity">
    <text evidence="2">Belongs to the MipA/OmpV family.</text>
</comment>
<keyword evidence="8" id="KW-1185">Reference proteome</keyword>
<protein>
    <recommendedName>
        <fullName evidence="9">MipA/OmpV family protein</fullName>
    </recommendedName>
</protein>
<reference evidence="8" key="1">
    <citation type="journal article" date="2019" name="Genome Announc.">
        <title>Draft Genome Sequence of Pseudoalteromonas piscicida Strain 36Y ROTHPW, an Hypersaline Seawater Isolate from the South Coast of Sonora, Mexico.</title>
        <authorList>
            <person name="Sanchez-Diaz R."/>
            <person name="Molina-Garza Z.J."/>
            <person name="Cruz-Suarez L.E."/>
            <person name="Selvin J."/>
            <person name="Kiran G.S."/>
            <person name="Ibarra-Gamez J.C."/>
            <person name="Gomez-Gil B."/>
            <person name="Galaviz-Silva L."/>
        </authorList>
    </citation>
    <scope>NUCLEOTIDE SEQUENCE [LARGE SCALE GENOMIC DNA]</scope>
    <source>
        <strain evidence="8">36Y_RITHPW</strain>
    </source>
</reference>
<evidence type="ECO:0000313" key="7">
    <source>
        <dbReference type="EMBL" id="PCK29796.1"/>
    </source>
</evidence>
<dbReference type="InterPro" id="IPR010583">
    <property type="entry name" value="MipA"/>
</dbReference>
<accession>A0A2A5JK42</accession>
<dbReference type="Proteomes" id="UP000228621">
    <property type="component" value="Unassembled WGS sequence"/>
</dbReference>
<dbReference type="AlphaFoldDB" id="A0A2A5JK42"/>
<evidence type="ECO:0000256" key="2">
    <source>
        <dbReference type="ARBA" id="ARBA00005722"/>
    </source>
</evidence>
<evidence type="ECO:0000256" key="6">
    <source>
        <dbReference type="SAM" id="SignalP"/>
    </source>
</evidence>
<gene>
    <name evidence="7" type="ORF">CEX98_20965</name>
</gene>
<evidence type="ECO:0000256" key="1">
    <source>
        <dbReference type="ARBA" id="ARBA00004442"/>
    </source>
</evidence>
<dbReference type="OrthoDB" id="8562138at2"/>
<dbReference type="GO" id="GO:0009279">
    <property type="term" value="C:cell outer membrane"/>
    <property type="evidence" value="ECO:0007669"/>
    <property type="project" value="UniProtKB-SubCell"/>
</dbReference>
<dbReference type="Pfam" id="PF06629">
    <property type="entry name" value="MipA"/>
    <property type="match status" value="1"/>
</dbReference>
<keyword evidence="5" id="KW-0998">Cell outer membrane</keyword>
<dbReference type="PANTHER" id="PTHR38776:SF1">
    <property type="entry name" value="MLTA-INTERACTING PROTEIN-RELATED"/>
    <property type="match status" value="1"/>
</dbReference>
<sequence>MECILSLATLCHYIRCALCALPIWFIPTQASAEQSSDYIETNNWVLATSIGFGKAQTSQTDREDLPLYIVPDIRYYGKTVTLQNTSIGFAFKQTPSYQLELIGRQNYDGLSFYGSGRALQAAFRFNSKFDPPIEIEPRRRSMSYLAGLGFSAFFEESLVELDVAKDISNVHHGYETRLTYSRYYSWDNWHFMSKLRVAHKSDNLIDYYYGPEKNNIELHGSNISYKFEVQLSRELNDSLWIVSAYSAELLSTAARSSTYSKDAPLITYFIGFKWFYKP</sequence>
<dbReference type="EMBL" id="NKHF01000103">
    <property type="protein sequence ID" value="PCK29796.1"/>
    <property type="molecule type" value="Genomic_DNA"/>
</dbReference>
<evidence type="ECO:0000313" key="8">
    <source>
        <dbReference type="Proteomes" id="UP000228621"/>
    </source>
</evidence>
<comment type="caution">
    <text evidence="7">The sequence shown here is derived from an EMBL/GenBank/DDBJ whole genome shotgun (WGS) entry which is preliminary data.</text>
</comment>
<evidence type="ECO:0008006" key="9">
    <source>
        <dbReference type="Google" id="ProtNLM"/>
    </source>
</evidence>
<evidence type="ECO:0000256" key="3">
    <source>
        <dbReference type="ARBA" id="ARBA00022729"/>
    </source>
</evidence>
<feature type="signal peptide" evidence="6">
    <location>
        <begin position="1"/>
        <end position="32"/>
    </location>
</feature>
<feature type="chain" id="PRO_5011975154" description="MipA/OmpV family protein" evidence="6">
    <location>
        <begin position="33"/>
        <end position="278"/>
    </location>
</feature>
<organism evidence="7 8">
    <name type="scientific">Pseudoalteromonas piscicida</name>
    <dbReference type="NCBI Taxonomy" id="43662"/>
    <lineage>
        <taxon>Bacteria</taxon>
        <taxon>Pseudomonadati</taxon>
        <taxon>Pseudomonadota</taxon>
        <taxon>Gammaproteobacteria</taxon>
        <taxon>Alteromonadales</taxon>
        <taxon>Pseudoalteromonadaceae</taxon>
        <taxon>Pseudoalteromonas</taxon>
    </lineage>
</organism>
<proteinExistence type="inferred from homology"/>